<feature type="region of interest" description="Disordered" evidence="1">
    <location>
        <begin position="140"/>
        <end position="159"/>
    </location>
</feature>
<dbReference type="RefSeq" id="WP_127083568.1">
    <property type="nucleotide sequence ID" value="NZ_RSCL01000013.1"/>
</dbReference>
<sequence>MATKLITPESPLLLPPLLATEIGFEEALILQQIHYLCGISKHRKEDGRYWFWKTLNDWHATLPFFSMSTIRRTINNLRDKFKLIDVERHSRHTWYQANWYTINTKNVEALWNSICQNQQIETIKTEDSKCPKQADDIKDYSSREYSPQEHTAAEPKKVVKEEKQAVQREIDSAVVKEPPVPYSALKLTPDATNNEDHNEGNNSEPVARASFFSGKLAGGAPKHDKTTEDIEKMTNEELRNVTIQLREIPCTPAFKINPQVQATIKKHPHNVPGAIAYLKEALRTWTKVDCPEAVFSKACKEGLKPESWGKPVACHPQPSDEQLNELKRAASKREIRDLSKAPSGLWLVDTGISILSWWEYLQVQI</sequence>
<comment type="caution">
    <text evidence="2">The sequence shown here is derived from an EMBL/GenBank/DDBJ whole genome shotgun (WGS) entry which is preliminary data.</text>
</comment>
<evidence type="ECO:0000313" key="3">
    <source>
        <dbReference type="Proteomes" id="UP000271624"/>
    </source>
</evidence>
<keyword evidence="3" id="KW-1185">Reference proteome</keyword>
<dbReference type="EMBL" id="RSCL01000013">
    <property type="protein sequence ID" value="RUT03641.1"/>
    <property type="molecule type" value="Genomic_DNA"/>
</dbReference>
<dbReference type="Proteomes" id="UP000271624">
    <property type="component" value="Unassembled WGS sequence"/>
</dbReference>
<dbReference type="OrthoDB" id="1258529at2"/>
<gene>
    <name evidence="2" type="ORF">DSM106972_052800</name>
</gene>
<evidence type="ECO:0000256" key="1">
    <source>
        <dbReference type="SAM" id="MobiDB-lite"/>
    </source>
</evidence>
<reference evidence="2" key="1">
    <citation type="submission" date="2018-12" db="EMBL/GenBank/DDBJ databases">
        <authorList>
            <person name="Will S."/>
            <person name="Neumann-Schaal M."/>
            <person name="Henke P."/>
        </authorList>
    </citation>
    <scope>NUCLEOTIDE SEQUENCE</scope>
    <source>
        <strain evidence="2">PCC 7102</strain>
    </source>
</reference>
<organism evidence="2 3">
    <name type="scientific">Dulcicalothrix desertica PCC 7102</name>
    <dbReference type="NCBI Taxonomy" id="232991"/>
    <lineage>
        <taxon>Bacteria</taxon>
        <taxon>Bacillati</taxon>
        <taxon>Cyanobacteriota</taxon>
        <taxon>Cyanophyceae</taxon>
        <taxon>Nostocales</taxon>
        <taxon>Calotrichaceae</taxon>
        <taxon>Dulcicalothrix</taxon>
    </lineage>
</organism>
<reference evidence="2" key="2">
    <citation type="journal article" date="2019" name="Genome Biol. Evol.">
        <title>Day and night: Metabolic profiles and evolutionary relationships of six axenic non-marine cyanobacteria.</title>
        <authorList>
            <person name="Will S.E."/>
            <person name="Henke P."/>
            <person name="Boedeker C."/>
            <person name="Huang S."/>
            <person name="Brinkmann H."/>
            <person name="Rohde M."/>
            <person name="Jarek M."/>
            <person name="Friedl T."/>
            <person name="Seufert S."/>
            <person name="Schumacher M."/>
            <person name="Overmann J."/>
            <person name="Neumann-Schaal M."/>
            <person name="Petersen J."/>
        </authorList>
    </citation>
    <scope>NUCLEOTIDE SEQUENCE [LARGE SCALE GENOMIC DNA]</scope>
    <source>
        <strain evidence="2">PCC 7102</strain>
    </source>
</reference>
<dbReference type="AlphaFoldDB" id="A0A433VC03"/>
<name>A0A433VC03_9CYAN</name>
<accession>A0A433VC03</accession>
<proteinExistence type="predicted"/>
<protein>
    <submittedName>
        <fullName evidence="2">Uncharacterized protein</fullName>
    </submittedName>
</protein>
<evidence type="ECO:0000313" key="2">
    <source>
        <dbReference type="EMBL" id="RUT03641.1"/>
    </source>
</evidence>